<name>A0A450TG58_9GAMM</name>
<evidence type="ECO:0000256" key="2">
    <source>
        <dbReference type="ARBA" id="ARBA00007424"/>
    </source>
</evidence>
<dbReference type="InterPro" id="IPR002180">
    <property type="entry name" value="LS/RS"/>
</dbReference>
<dbReference type="InterPro" id="IPR034964">
    <property type="entry name" value="LS"/>
</dbReference>
<dbReference type="GO" id="GO:0000906">
    <property type="term" value="F:6,7-dimethyl-8-ribityllumazine synthase activity"/>
    <property type="evidence" value="ECO:0007669"/>
    <property type="project" value="UniProtKB-EC"/>
</dbReference>
<gene>
    <name evidence="7" type="ORF">BECKDK2373B_GA0170837_11627</name>
</gene>
<keyword evidence="5" id="KW-0808">Transferase</keyword>
<evidence type="ECO:0000256" key="1">
    <source>
        <dbReference type="ARBA" id="ARBA00004917"/>
    </source>
</evidence>
<dbReference type="EMBL" id="CAADEX010000162">
    <property type="protein sequence ID" value="VFJ66189.1"/>
    <property type="molecule type" value="Genomic_DNA"/>
</dbReference>
<dbReference type="InterPro" id="IPR036467">
    <property type="entry name" value="LS/RS_sf"/>
</dbReference>
<evidence type="ECO:0000256" key="6">
    <source>
        <dbReference type="ARBA" id="ARBA00048785"/>
    </source>
</evidence>
<comment type="similarity">
    <text evidence="2">Belongs to the DMRL synthase family.</text>
</comment>
<keyword evidence="4" id="KW-0686">Riboflavin biosynthesis</keyword>
<sequence>MSPREPTSHRTKNSAVIPSEARDLYIWISGIFTGTKIHRFASGQGFPASPEMTIKDLFGRFVEDLPGERPTEYKNMPKNIAVVIGSFHHKEAEEMIDEVRDFAAKNDLKIVKETWVPGSMEKPLALKRALLDERVAGAVVLGIIERGETKHGLVMAQAVTSAIIGLQLDLMKPVGVGILGPEILPEQIPPRVRPYARNAVKALAEVLQ</sequence>
<dbReference type="AlphaFoldDB" id="A0A450TG58"/>
<organism evidence="7">
    <name type="scientific">Candidatus Kentrum sp. DK</name>
    <dbReference type="NCBI Taxonomy" id="2126562"/>
    <lineage>
        <taxon>Bacteria</taxon>
        <taxon>Pseudomonadati</taxon>
        <taxon>Pseudomonadota</taxon>
        <taxon>Gammaproteobacteria</taxon>
        <taxon>Candidatus Kentrum</taxon>
    </lineage>
</organism>
<evidence type="ECO:0000256" key="5">
    <source>
        <dbReference type="ARBA" id="ARBA00022679"/>
    </source>
</evidence>
<dbReference type="GO" id="GO:0009349">
    <property type="term" value="C:riboflavin synthase complex"/>
    <property type="evidence" value="ECO:0007669"/>
    <property type="project" value="InterPro"/>
</dbReference>
<dbReference type="SUPFAM" id="SSF52121">
    <property type="entry name" value="Lumazine synthase"/>
    <property type="match status" value="1"/>
</dbReference>
<evidence type="ECO:0000256" key="4">
    <source>
        <dbReference type="ARBA" id="ARBA00022619"/>
    </source>
</evidence>
<dbReference type="UniPathway" id="UPA00275">
    <property type="reaction ID" value="UER00404"/>
</dbReference>
<dbReference type="PANTHER" id="PTHR21058:SF0">
    <property type="entry name" value="6,7-DIMETHYL-8-RIBITYLLUMAZINE SYNTHASE"/>
    <property type="match status" value="1"/>
</dbReference>
<comment type="pathway">
    <text evidence="1">Cofactor biosynthesis; riboflavin biosynthesis; riboflavin from 2-hydroxy-3-oxobutyl phosphate and 5-amino-6-(D-ribitylamino)uracil: step 1/2.</text>
</comment>
<dbReference type="PANTHER" id="PTHR21058">
    <property type="entry name" value="6,7-DIMETHYL-8-RIBITYLLUMAZINE SYNTHASE DMRL SYNTHASE LUMAZINE SYNTHASE"/>
    <property type="match status" value="1"/>
</dbReference>
<dbReference type="GO" id="GO:0009231">
    <property type="term" value="P:riboflavin biosynthetic process"/>
    <property type="evidence" value="ECO:0007669"/>
    <property type="project" value="UniProtKB-UniPathway"/>
</dbReference>
<dbReference type="EC" id="2.5.1.78" evidence="3"/>
<evidence type="ECO:0000256" key="3">
    <source>
        <dbReference type="ARBA" id="ARBA00012664"/>
    </source>
</evidence>
<comment type="catalytic activity">
    <reaction evidence="6">
        <text>(2S)-2-hydroxy-3-oxobutyl phosphate + 5-amino-6-(D-ribitylamino)uracil = 6,7-dimethyl-8-(1-D-ribityl)lumazine + phosphate + 2 H2O + H(+)</text>
        <dbReference type="Rhea" id="RHEA:26152"/>
        <dbReference type="ChEBI" id="CHEBI:15377"/>
        <dbReference type="ChEBI" id="CHEBI:15378"/>
        <dbReference type="ChEBI" id="CHEBI:15934"/>
        <dbReference type="ChEBI" id="CHEBI:43474"/>
        <dbReference type="ChEBI" id="CHEBI:58201"/>
        <dbReference type="ChEBI" id="CHEBI:58830"/>
        <dbReference type="EC" id="2.5.1.78"/>
    </reaction>
</comment>
<evidence type="ECO:0000313" key="7">
    <source>
        <dbReference type="EMBL" id="VFJ66189.1"/>
    </source>
</evidence>
<proteinExistence type="inferred from homology"/>
<dbReference type="Pfam" id="PF00885">
    <property type="entry name" value="DMRL_synthase"/>
    <property type="match status" value="1"/>
</dbReference>
<protein>
    <recommendedName>
        <fullName evidence="3">6,7-dimethyl-8-ribityllumazine synthase</fullName>
        <ecNumber evidence="3">2.5.1.78</ecNumber>
    </recommendedName>
</protein>
<reference evidence="7" key="1">
    <citation type="submission" date="2019-02" db="EMBL/GenBank/DDBJ databases">
        <authorList>
            <person name="Gruber-Vodicka R. H."/>
            <person name="Seah K. B. B."/>
        </authorList>
    </citation>
    <scope>NUCLEOTIDE SEQUENCE</scope>
    <source>
        <strain evidence="7">BECK_DK47</strain>
    </source>
</reference>
<accession>A0A450TG58</accession>
<dbReference type="Gene3D" id="3.40.50.960">
    <property type="entry name" value="Lumazine/riboflavin synthase"/>
    <property type="match status" value="1"/>
</dbReference>